<dbReference type="Gene3D" id="3.30.2450.30">
    <property type="match status" value="1"/>
</dbReference>
<keyword evidence="4" id="KW-0539">Nucleus</keyword>
<dbReference type="FunFam" id="3.10.450.700:FF:000001">
    <property type="entry name" value="Purine-rich element binding protein A"/>
    <property type="match status" value="1"/>
</dbReference>
<comment type="subcellular location">
    <subcellularLocation>
        <location evidence="1">Nucleus</location>
    </subcellularLocation>
</comment>
<keyword evidence="6" id="KW-1185">Reference proteome</keyword>
<evidence type="ECO:0000256" key="3">
    <source>
        <dbReference type="ARBA" id="ARBA00023125"/>
    </source>
</evidence>
<dbReference type="Gene3D" id="3.10.450.700">
    <property type="match status" value="1"/>
</dbReference>
<dbReference type="AlphaFoldDB" id="A0A6P8IY80"/>
<dbReference type="SMART" id="SM00712">
    <property type="entry name" value="PUR"/>
    <property type="match status" value="3"/>
</dbReference>
<dbReference type="RefSeq" id="XP_031572117.1">
    <property type="nucleotide sequence ID" value="XM_031716257.1"/>
</dbReference>
<evidence type="ECO:0000256" key="1">
    <source>
        <dbReference type="ARBA" id="ARBA00004123"/>
    </source>
</evidence>
<gene>
    <name evidence="7" type="primary">LOC116306205</name>
</gene>
<dbReference type="FunFam" id="3.30.2450.30:FF:000003">
    <property type="entry name" value="Histone acetyltransferase"/>
    <property type="match status" value="1"/>
</dbReference>
<sequence>MAATGDGASGGEYTEERPANVEGDEELMSKSLQIQSKRFYIDLKSNRRGKYIKISELPTNRSTKRKIILSLACGREFRDKLTIFAEFLAQQDTGKSEETVPEDGRLKSEMITGENKRYYLDLKENNRGRFLKVSQAPIIFPRGDRDSRGRGPMRKEIAIPAQGIVDIRNSLSEILEECGSDDGEHDEGLELPKPCELRVEQKRFYFDVGSNARGVFLRISEVTANYRTSITIPKVGWARVRDTIGDLLDKVEGED</sequence>
<name>A0A6P8IY80_ACTTE</name>
<comment type="similarity">
    <text evidence="2">Belongs to the PUR DNA-binding protein family.</text>
</comment>
<evidence type="ECO:0000313" key="6">
    <source>
        <dbReference type="Proteomes" id="UP000515163"/>
    </source>
</evidence>
<dbReference type="InParanoid" id="A0A6P8IY80"/>
<evidence type="ECO:0000256" key="2">
    <source>
        <dbReference type="ARBA" id="ARBA00009251"/>
    </source>
</evidence>
<dbReference type="PANTHER" id="PTHR12611:SF0">
    <property type="entry name" value="PURINE-RICH BINDING PROTEIN-ALPHA, ISOFORM B"/>
    <property type="match status" value="1"/>
</dbReference>
<dbReference type="PANTHER" id="PTHR12611">
    <property type="entry name" value="PUR-TRANSCRIPTIONAL ACTIVATOR"/>
    <property type="match status" value="1"/>
</dbReference>
<dbReference type="FunCoup" id="A0A6P8IY80">
    <property type="interactions" value="3261"/>
</dbReference>
<keyword evidence="3" id="KW-0238">DNA-binding</keyword>
<evidence type="ECO:0000256" key="4">
    <source>
        <dbReference type="ARBA" id="ARBA00023242"/>
    </source>
</evidence>
<protein>
    <submittedName>
        <fullName evidence="7">Transcriptional activator protein Pur-beta-like isoform X1</fullName>
    </submittedName>
</protein>
<reference evidence="7" key="1">
    <citation type="submission" date="2025-08" db="UniProtKB">
        <authorList>
            <consortium name="RefSeq"/>
        </authorList>
    </citation>
    <scope>IDENTIFICATION</scope>
    <source>
        <tissue evidence="7">Tentacle</tissue>
    </source>
</reference>
<dbReference type="GO" id="GO:0000981">
    <property type="term" value="F:DNA-binding transcription factor activity, RNA polymerase II-specific"/>
    <property type="evidence" value="ECO:0007669"/>
    <property type="project" value="TreeGrafter"/>
</dbReference>
<dbReference type="OrthoDB" id="523901at2759"/>
<accession>A0A6P8IY80</accession>
<evidence type="ECO:0000313" key="7">
    <source>
        <dbReference type="RefSeq" id="XP_031572117.1"/>
    </source>
</evidence>
<dbReference type="GeneID" id="116306205"/>
<dbReference type="Pfam" id="PF04845">
    <property type="entry name" value="PurA"/>
    <property type="match status" value="1"/>
</dbReference>
<evidence type="ECO:0000256" key="5">
    <source>
        <dbReference type="SAM" id="MobiDB-lite"/>
    </source>
</evidence>
<dbReference type="GO" id="GO:0005634">
    <property type="term" value="C:nucleus"/>
    <property type="evidence" value="ECO:0007669"/>
    <property type="project" value="UniProtKB-SubCell"/>
</dbReference>
<dbReference type="GO" id="GO:0032422">
    <property type="term" value="F:purine-rich negative regulatory element binding"/>
    <property type="evidence" value="ECO:0007669"/>
    <property type="project" value="InterPro"/>
</dbReference>
<dbReference type="InterPro" id="IPR006628">
    <property type="entry name" value="PUR-bd_fam"/>
</dbReference>
<dbReference type="Proteomes" id="UP000515163">
    <property type="component" value="Unplaced"/>
</dbReference>
<dbReference type="KEGG" id="aten:116306205"/>
<dbReference type="GO" id="GO:0000977">
    <property type="term" value="F:RNA polymerase II transcription regulatory region sequence-specific DNA binding"/>
    <property type="evidence" value="ECO:0007669"/>
    <property type="project" value="InterPro"/>
</dbReference>
<proteinExistence type="inferred from homology"/>
<feature type="region of interest" description="Disordered" evidence="5">
    <location>
        <begin position="1"/>
        <end position="25"/>
    </location>
</feature>
<organism evidence="6 7">
    <name type="scientific">Actinia tenebrosa</name>
    <name type="common">Australian red waratah sea anemone</name>
    <dbReference type="NCBI Taxonomy" id="6105"/>
    <lineage>
        <taxon>Eukaryota</taxon>
        <taxon>Metazoa</taxon>
        <taxon>Cnidaria</taxon>
        <taxon>Anthozoa</taxon>
        <taxon>Hexacorallia</taxon>
        <taxon>Actiniaria</taxon>
        <taxon>Actiniidae</taxon>
        <taxon>Actinia</taxon>
    </lineage>
</organism>